<gene>
    <name evidence="3" type="ORF">SAMN05660733_07664</name>
</gene>
<dbReference type="STRING" id="40571.SAMN05660733_07664"/>
<dbReference type="InterPro" id="IPR041657">
    <property type="entry name" value="HTH_17"/>
</dbReference>
<proteinExistence type="predicted"/>
<feature type="domain" description="Helix-turn-helix" evidence="2">
    <location>
        <begin position="9"/>
        <end position="55"/>
    </location>
</feature>
<evidence type="ECO:0000256" key="1">
    <source>
        <dbReference type="SAM" id="MobiDB-lite"/>
    </source>
</evidence>
<sequence length="100" mass="11279">MSALPRLHTAEEIAEALGVSEWWVKEQARQRRVPFVKVGGAYRFTSAHLDEIVASHEQRPEHQPTSTARRSQRAAMDPSVTQLRPRRPRRGRAGSDAQPA</sequence>
<evidence type="ECO:0000259" key="2">
    <source>
        <dbReference type="Pfam" id="PF12728"/>
    </source>
</evidence>
<dbReference type="InterPro" id="IPR009061">
    <property type="entry name" value="DNA-bd_dom_put_sf"/>
</dbReference>
<reference evidence="4" key="1">
    <citation type="submission" date="2017-04" db="EMBL/GenBank/DDBJ databases">
        <authorList>
            <person name="Varghese N."/>
            <person name="Submissions S."/>
        </authorList>
    </citation>
    <scope>NUCLEOTIDE SEQUENCE [LARGE SCALE GENOMIC DNA]</scope>
    <source>
        <strain evidence="4">DSM 44073</strain>
    </source>
</reference>
<dbReference type="Pfam" id="PF12728">
    <property type="entry name" value="HTH_17"/>
    <property type="match status" value="1"/>
</dbReference>
<protein>
    <submittedName>
        <fullName evidence="3">DNA binding domain-containing protein, excisionase family</fullName>
    </submittedName>
</protein>
<dbReference type="Proteomes" id="UP000192840">
    <property type="component" value="Unassembled WGS sequence"/>
</dbReference>
<dbReference type="RefSeq" id="WP_030479374.1">
    <property type="nucleotide sequence ID" value="NZ_FWYC01000021.1"/>
</dbReference>
<dbReference type="OrthoDB" id="4949931at2"/>
<evidence type="ECO:0000313" key="4">
    <source>
        <dbReference type="Proteomes" id="UP000192840"/>
    </source>
</evidence>
<evidence type="ECO:0000313" key="3">
    <source>
        <dbReference type="EMBL" id="SMD24191.1"/>
    </source>
</evidence>
<dbReference type="eggNOG" id="ENOG5031WSI">
    <property type="taxonomic scope" value="Bacteria"/>
</dbReference>
<name>A0A1W2FQH6_9PSEU</name>
<dbReference type="AlphaFoldDB" id="A0A1W2FQH6"/>
<keyword evidence="4" id="KW-1185">Reference proteome</keyword>
<dbReference type="EMBL" id="FWYC01000021">
    <property type="protein sequence ID" value="SMD24191.1"/>
    <property type="molecule type" value="Genomic_DNA"/>
</dbReference>
<accession>A0A1W2FQH6</accession>
<organism evidence="3 4">
    <name type="scientific">Lentzea albidocapillata</name>
    <dbReference type="NCBI Taxonomy" id="40571"/>
    <lineage>
        <taxon>Bacteria</taxon>
        <taxon>Bacillati</taxon>
        <taxon>Actinomycetota</taxon>
        <taxon>Actinomycetes</taxon>
        <taxon>Pseudonocardiales</taxon>
        <taxon>Pseudonocardiaceae</taxon>
        <taxon>Lentzea</taxon>
    </lineage>
</organism>
<feature type="region of interest" description="Disordered" evidence="1">
    <location>
        <begin position="54"/>
        <end position="100"/>
    </location>
</feature>
<dbReference type="SUPFAM" id="SSF46955">
    <property type="entry name" value="Putative DNA-binding domain"/>
    <property type="match status" value="1"/>
</dbReference>